<name>A0AAV7B763_ENGPU</name>
<dbReference type="SUPFAM" id="SSF54277">
    <property type="entry name" value="CAD &amp; PB1 domains"/>
    <property type="match status" value="1"/>
</dbReference>
<reference evidence="4" key="1">
    <citation type="thesis" date="2020" institute="ProQuest LLC" country="789 East Eisenhower Parkway, Ann Arbor, MI, USA">
        <title>Comparative Genomics and Chromosome Evolution.</title>
        <authorList>
            <person name="Mudd A.B."/>
        </authorList>
    </citation>
    <scope>NUCLEOTIDE SEQUENCE</scope>
    <source>
        <strain evidence="4">237g6f4</strain>
        <tissue evidence="4">Blood</tissue>
    </source>
</reference>
<dbReference type="Proteomes" id="UP000824782">
    <property type="component" value="Unassembled WGS sequence"/>
</dbReference>
<evidence type="ECO:0000313" key="5">
    <source>
        <dbReference type="Proteomes" id="UP000824782"/>
    </source>
</evidence>
<dbReference type="AlphaFoldDB" id="A0AAV7B763"/>
<feature type="domain" description="CIDE-N" evidence="3">
    <location>
        <begin position="1"/>
        <end position="79"/>
    </location>
</feature>
<dbReference type="GO" id="GO:0042981">
    <property type="term" value="P:regulation of apoptotic process"/>
    <property type="evidence" value="ECO:0007669"/>
    <property type="project" value="TreeGrafter"/>
</dbReference>
<accession>A0AAV7B763</accession>
<evidence type="ECO:0000259" key="3">
    <source>
        <dbReference type="PROSITE" id="PS51135"/>
    </source>
</evidence>
<dbReference type="PROSITE" id="PS51135">
    <property type="entry name" value="CIDE_N"/>
    <property type="match status" value="1"/>
</dbReference>
<dbReference type="InterPro" id="IPR027296">
    <property type="entry name" value="DFF-C"/>
</dbReference>
<evidence type="ECO:0000313" key="4">
    <source>
        <dbReference type="EMBL" id="KAG8568382.1"/>
    </source>
</evidence>
<dbReference type="PANTHER" id="PTHR12306:SF16">
    <property type="entry name" value="DNAATION FACTOR SUBUNIT ALPHA"/>
    <property type="match status" value="1"/>
</dbReference>
<dbReference type="Gene3D" id="3.10.20.10">
    <property type="match status" value="1"/>
</dbReference>
<dbReference type="PANTHER" id="PTHR12306">
    <property type="entry name" value="CELL DEATH ACTIVATOR CIDE"/>
    <property type="match status" value="1"/>
</dbReference>
<keyword evidence="5" id="KW-1185">Reference proteome</keyword>
<dbReference type="GO" id="GO:0006915">
    <property type="term" value="P:apoptotic process"/>
    <property type="evidence" value="ECO:0007669"/>
    <property type="project" value="UniProtKB-UniRule"/>
</dbReference>
<dbReference type="InterPro" id="IPR003508">
    <property type="entry name" value="CIDE-N_dom"/>
</dbReference>
<comment type="caution">
    <text evidence="4">The sequence shown here is derived from an EMBL/GenBank/DDBJ whole genome shotgun (WGS) entry which is preliminary data.</text>
</comment>
<evidence type="ECO:0000256" key="2">
    <source>
        <dbReference type="PROSITE-ProRule" id="PRU00447"/>
    </source>
</evidence>
<dbReference type="SMART" id="SM00266">
    <property type="entry name" value="CAD"/>
    <property type="match status" value="1"/>
</dbReference>
<sequence>MKRFVVSVRGTKGKHGVAAASLQEFNKKALDLLHVDPGKGPVTLVLAVDGTIVEDEDYFLCLPEDTAFVLLQGNEKWSPSATDGGTMWLAQESIEVDDVDSSNALLRWKVLAAQLKQNLSNIILFSESDFQILVDVPTEELSREIDIPVKKTEMLKDTLQGLLDRREEERQSKELLQLYLKAVNTDGTEEAMMDETDSKVCTQGESGKRTQLCSRVLAILQEKKSPYLSLSNAQLEAVCAEDPDALSVDLNQKLEVVHSLQAECARELQKRYEQLQCINSLSSASQAKRQNLPSGWEKK</sequence>
<dbReference type="Pfam" id="PF02017">
    <property type="entry name" value="CIDE-N"/>
    <property type="match status" value="1"/>
</dbReference>
<gene>
    <name evidence="4" type="ORF">GDO81_013977</name>
</gene>
<dbReference type="Gene3D" id="1.10.1490.10">
    <property type="entry name" value="C-terminal domain of DFF45/ICAD (DFF-C domain)"/>
    <property type="match status" value="2"/>
</dbReference>
<dbReference type="EMBL" id="WNYA01000006">
    <property type="protein sequence ID" value="KAG8568382.1"/>
    <property type="molecule type" value="Genomic_DNA"/>
</dbReference>
<protein>
    <recommendedName>
        <fullName evidence="3">CIDE-N domain-containing protein</fullName>
    </recommendedName>
</protein>
<keyword evidence="1 2" id="KW-0053">Apoptosis</keyword>
<proteinExistence type="predicted"/>
<dbReference type="InterPro" id="IPR015121">
    <property type="entry name" value="DNA_fragmentation_mid_dom"/>
</dbReference>
<evidence type="ECO:0000256" key="1">
    <source>
        <dbReference type="ARBA" id="ARBA00022703"/>
    </source>
</evidence>
<dbReference type="SUPFAM" id="SSF81783">
    <property type="entry name" value="C-terminal domain of DFF45/ICAD (DFF-C domain)"/>
    <property type="match status" value="1"/>
</dbReference>
<organism evidence="4 5">
    <name type="scientific">Engystomops pustulosus</name>
    <name type="common">Tungara frog</name>
    <name type="synonym">Physalaemus pustulosus</name>
    <dbReference type="NCBI Taxonomy" id="76066"/>
    <lineage>
        <taxon>Eukaryota</taxon>
        <taxon>Metazoa</taxon>
        <taxon>Chordata</taxon>
        <taxon>Craniata</taxon>
        <taxon>Vertebrata</taxon>
        <taxon>Euteleostomi</taxon>
        <taxon>Amphibia</taxon>
        <taxon>Batrachia</taxon>
        <taxon>Anura</taxon>
        <taxon>Neobatrachia</taxon>
        <taxon>Hyloidea</taxon>
        <taxon>Leptodactylidae</taxon>
        <taxon>Leiuperinae</taxon>
        <taxon>Engystomops</taxon>
    </lineage>
</organism>
<dbReference type="Pfam" id="PF09033">
    <property type="entry name" value="DFF-C"/>
    <property type="match status" value="1"/>
</dbReference>